<sequence length="186" mass="20106">MNGFAQASDDELACLIDETGLAWIVPHAAPELALLMPVVREMGQEALLGHLPKSHPAADALMRAGRAQLLFLGPNSVVTGNIAGEPDWAPTWNFVAARLDVDIVVDDALTGEALAATVAHFDPEWRAAGLGPRYEVLKRRVIGFRATINVAAPRLKLGQDEKPAVRERIAAAFAGTPLGRWMEMRR</sequence>
<proteinExistence type="predicted"/>
<organism evidence="1 2">
    <name type="scientific">Novosphingobium tardum</name>
    <dbReference type="NCBI Taxonomy" id="1538021"/>
    <lineage>
        <taxon>Bacteria</taxon>
        <taxon>Pseudomonadati</taxon>
        <taxon>Pseudomonadota</taxon>
        <taxon>Alphaproteobacteria</taxon>
        <taxon>Sphingomonadales</taxon>
        <taxon>Sphingomonadaceae</taxon>
        <taxon>Novosphingobium</taxon>
    </lineage>
</organism>
<dbReference type="InterPro" id="IPR007396">
    <property type="entry name" value="TR_PAI2-type"/>
</dbReference>
<accession>A0ABV8RSV1</accession>
<name>A0ABV8RSV1_9SPHN</name>
<evidence type="ECO:0000313" key="1">
    <source>
        <dbReference type="EMBL" id="MFC4296243.1"/>
    </source>
</evidence>
<dbReference type="Pfam" id="PF04299">
    <property type="entry name" value="FMN_bind_2"/>
    <property type="match status" value="1"/>
</dbReference>
<evidence type="ECO:0000313" key="2">
    <source>
        <dbReference type="Proteomes" id="UP001595828"/>
    </source>
</evidence>
<dbReference type="Gene3D" id="2.30.110.10">
    <property type="entry name" value="Electron Transport, Fmn-binding Protein, Chain A"/>
    <property type="match status" value="1"/>
</dbReference>
<gene>
    <name evidence="1" type="ORF">ACFO0A_14395</name>
</gene>
<dbReference type="Proteomes" id="UP001595828">
    <property type="component" value="Unassembled WGS sequence"/>
</dbReference>
<dbReference type="RefSeq" id="WP_379539762.1">
    <property type="nucleotide sequence ID" value="NZ_JBHSDR010000008.1"/>
</dbReference>
<dbReference type="InterPro" id="IPR012349">
    <property type="entry name" value="Split_barrel_FMN-bd"/>
</dbReference>
<reference evidence="2" key="1">
    <citation type="journal article" date="2019" name="Int. J. Syst. Evol. Microbiol.">
        <title>The Global Catalogue of Microorganisms (GCM) 10K type strain sequencing project: providing services to taxonomists for standard genome sequencing and annotation.</title>
        <authorList>
            <consortium name="The Broad Institute Genomics Platform"/>
            <consortium name="The Broad Institute Genome Sequencing Center for Infectious Disease"/>
            <person name="Wu L."/>
            <person name="Ma J."/>
        </authorList>
    </citation>
    <scope>NUCLEOTIDE SEQUENCE [LARGE SCALE GENOMIC DNA]</scope>
    <source>
        <strain evidence="2">CGMCC 1.12989</strain>
    </source>
</reference>
<comment type="caution">
    <text evidence="1">The sequence shown here is derived from an EMBL/GenBank/DDBJ whole genome shotgun (WGS) entry which is preliminary data.</text>
</comment>
<protein>
    <submittedName>
        <fullName evidence="1">FMN-binding negative transcriptional regulator</fullName>
    </submittedName>
</protein>
<dbReference type="SUPFAM" id="SSF50475">
    <property type="entry name" value="FMN-binding split barrel"/>
    <property type="match status" value="1"/>
</dbReference>
<keyword evidence="2" id="KW-1185">Reference proteome</keyword>
<dbReference type="EMBL" id="JBHSDR010000008">
    <property type="protein sequence ID" value="MFC4296243.1"/>
    <property type="molecule type" value="Genomic_DNA"/>
</dbReference>